<dbReference type="Proteomes" id="UP000774617">
    <property type="component" value="Unassembled WGS sequence"/>
</dbReference>
<comment type="caution">
    <text evidence="1">The sequence shown here is derived from an EMBL/GenBank/DDBJ whole genome shotgun (WGS) entry which is preliminary data.</text>
</comment>
<evidence type="ECO:0000313" key="1">
    <source>
        <dbReference type="EMBL" id="KAH7021760.1"/>
    </source>
</evidence>
<dbReference type="EMBL" id="JAGTJR010000064">
    <property type="protein sequence ID" value="KAH7021760.1"/>
    <property type="molecule type" value="Genomic_DNA"/>
</dbReference>
<keyword evidence="2" id="KW-1185">Reference proteome</keyword>
<name>A0ABQ8FVF2_9PEZI</name>
<reference evidence="1 2" key="1">
    <citation type="journal article" date="2021" name="Nat. Commun.">
        <title>Genetic determinants of endophytism in the Arabidopsis root mycobiome.</title>
        <authorList>
            <person name="Mesny F."/>
            <person name="Miyauchi S."/>
            <person name="Thiergart T."/>
            <person name="Pickel B."/>
            <person name="Atanasova L."/>
            <person name="Karlsson M."/>
            <person name="Huettel B."/>
            <person name="Barry K.W."/>
            <person name="Haridas S."/>
            <person name="Chen C."/>
            <person name="Bauer D."/>
            <person name="Andreopoulos W."/>
            <person name="Pangilinan J."/>
            <person name="LaButti K."/>
            <person name="Riley R."/>
            <person name="Lipzen A."/>
            <person name="Clum A."/>
            <person name="Drula E."/>
            <person name="Henrissat B."/>
            <person name="Kohler A."/>
            <person name="Grigoriev I.V."/>
            <person name="Martin F.M."/>
            <person name="Hacquard S."/>
        </authorList>
    </citation>
    <scope>NUCLEOTIDE SEQUENCE [LARGE SCALE GENOMIC DNA]</scope>
    <source>
        <strain evidence="1 2">MPI-SDFR-AT-0080</strain>
    </source>
</reference>
<sequence>MIQGESKNKSSDQPVERNSLHIAQCSSDANGKSVENQFRQHVAKLIATQTNSDEVSVRLELNQYLHEAQILHSLLHPQDGGERRELSFLFLLPLYACPSRPPLLNVMAHGPPVSVNDLSKKISIKGLLDLSQELAKFFGGSLSIARPELYQIESYLPRGDLAHQAGRILPTNSINHSVPLRLVMLSDKDIRETKPKDVARLLKPISSPAESFQIQFGEKRYLEA</sequence>
<organism evidence="1 2">
    <name type="scientific">Macrophomina phaseolina</name>
    <dbReference type="NCBI Taxonomy" id="35725"/>
    <lineage>
        <taxon>Eukaryota</taxon>
        <taxon>Fungi</taxon>
        <taxon>Dikarya</taxon>
        <taxon>Ascomycota</taxon>
        <taxon>Pezizomycotina</taxon>
        <taxon>Dothideomycetes</taxon>
        <taxon>Dothideomycetes incertae sedis</taxon>
        <taxon>Botryosphaeriales</taxon>
        <taxon>Botryosphaeriaceae</taxon>
        <taxon>Macrophomina</taxon>
    </lineage>
</organism>
<proteinExistence type="predicted"/>
<protein>
    <submittedName>
        <fullName evidence="1">Uncharacterized protein</fullName>
    </submittedName>
</protein>
<accession>A0ABQ8FVF2</accession>
<gene>
    <name evidence="1" type="ORF">B0J12DRAFT_687248</name>
</gene>
<evidence type="ECO:0000313" key="2">
    <source>
        <dbReference type="Proteomes" id="UP000774617"/>
    </source>
</evidence>